<keyword evidence="3" id="KW-0547">Nucleotide-binding</keyword>
<dbReference type="GO" id="GO:0000166">
    <property type="term" value="F:nucleotide binding"/>
    <property type="evidence" value="ECO:0007669"/>
    <property type="project" value="UniProtKB-KW"/>
</dbReference>
<dbReference type="InterPro" id="IPR001054">
    <property type="entry name" value="A/G_cyclase"/>
</dbReference>
<dbReference type="Gene3D" id="3.30.70.1230">
    <property type="entry name" value="Nucleotide cyclase"/>
    <property type="match status" value="1"/>
</dbReference>
<dbReference type="PROSITE" id="PS50125">
    <property type="entry name" value="GUANYLATE_CYCLASE_2"/>
    <property type="match status" value="1"/>
</dbReference>
<dbReference type="InterPro" id="IPR001214">
    <property type="entry name" value="SET_dom"/>
</dbReference>
<keyword evidence="6" id="KW-0456">Lyase</keyword>
<dbReference type="InterPro" id="IPR003607">
    <property type="entry name" value="HD/PDEase_dom"/>
</dbReference>
<feature type="region of interest" description="Disordered" evidence="7">
    <location>
        <begin position="22"/>
        <end position="50"/>
    </location>
</feature>
<feature type="domain" description="Guanylate cyclase" evidence="9">
    <location>
        <begin position="557"/>
        <end position="691"/>
    </location>
</feature>
<evidence type="ECO:0000313" key="13">
    <source>
        <dbReference type="Proteomes" id="UP000000759"/>
    </source>
</evidence>
<keyword evidence="5 8" id="KW-0472">Membrane</keyword>
<dbReference type="GO" id="GO:0001653">
    <property type="term" value="F:peptide receptor activity"/>
    <property type="evidence" value="ECO:0007669"/>
    <property type="project" value="TreeGrafter"/>
</dbReference>
<dbReference type="CDD" id="cd07302">
    <property type="entry name" value="CHD"/>
    <property type="match status" value="1"/>
</dbReference>
<dbReference type="InterPro" id="IPR002073">
    <property type="entry name" value="PDEase_catalytic_dom"/>
</dbReference>
<evidence type="ECO:0000313" key="12">
    <source>
        <dbReference type="EMBL" id="EEC47585.1"/>
    </source>
</evidence>
<evidence type="ECO:0000256" key="5">
    <source>
        <dbReference type="ARBA" id="ARBA00023136"/>
    </source>
</evidence>
<evidence type="ECO:0000256" key="4">
    <source>
        <dbReference type="ARBA" id="ARBA00022989"/>
    </source>
</evidence>
<keyword evidence="13" id="KW-1185">Reference proteome</keyword>
<dbReference type="PANTHER" id="PTHR11920">
    <property type="entry name" value="GUANYLYL CYCLASE"/>
    <property type="match status" value="1"/>
</dbReference>
<feature type="domain" description="SET" evidence="10">
    <location>
        <begin position="1387"/>
        <end position="1789"/>
    </location>
</feature>
<dbReference type="GO" id="GO:0035556">
    <property type="term" value="P:intracellular signal transduction"/>
    <property type="evidence" value="ECO:0007669"/>
    <property type="project" value="InterPro"/>
</dbReference>
<keyword evidence="4 8" id="KW-1133">Transmembrane helix</keyword>
<evidence type="ECO:0000256" key="7">
    <source>
        <dbReference type="SAM" id="MobiDB-lite"/>
    </source>
</evidence>
<dbReference type="Gene3D" id="2.170.270.10">
    <property type="entry name" value="SET domain"/>
    <property type="match status" value="2"/>
</dbReference>
<reference evidence="13" key="2">
    <citation type="submission" date="2008-08" db="EMBL/GenBank/DDBJ databases">
        <authorList>
            <consortium name="Diatom Consortium"/>
            <person name="Grigoriev I."/>
            <person name="Grimwood J."/>
            <person name="Kuo A."/>
            <person name="Otillar R.P."/>
            <person name="Salamov A."/>
            <person name="Detter J.C."/>
            <person name="Lindquist E."/>
            <person name="Shapiro H."/>
            <person name="Lucas S."/>
            <person name="Glavina del Rio T."/>
            <person name="Pitluck S."/>
            <person name="Rokhsar D."/>
            <person name="Bowler C."/>
        </authorList>
    </citation>
    <scope>GENOME REANNOTATION</scope>
    <source>
        <strain evidence="13">CCAP 1055/1</strain>
    </source>
</reference>
<dbReference type="InterPro" id="IPR036971">
    <property type="entry name" value="PDEase_catalytic_dom_sf"/>
</dbReference>
<dbReference type="InParanoid" id="B7G0V6"/>
<evidence type="ECO:0000259" key="10">
    <source>
        <dbReference type="PROSITE" id="PS50280"/>
    </source>
</evidence>
<dbReference type="Gene3D" id="1.10.1300.10">
    <property type="entry name" value="3'5'-cyclic nucleotide phosphodiesterase, catalytic domain"/>
    <property type="match status" value="1"/>
</dbReference>
<name>B7G0V6_PHATC</name>
<dbReference type="eggNOG" id="KOG3689">
    <property type="taxonomic scope" value="Eukaryota"/>
</dbReference>
<dbReference type="Pfam" id="PF00233">
    <property type="entry name" value="PDEase_I"/>
    <property type="match status" value="1"/>
</dbReference>
<dbReference type="SMART" id="SM00044">
    <property type="entry name" value="CYCc"/>
    <property type="match status" value="1"/>
</dbReference>
<comment type="subcellular location">
    <subcellularLocation>
        <location evidence="1">Membrane</location>
    </subcellularLocation>
</comment>
<feature type="transmembrane region" description="Helical" evidence="8">
    <location>
        <begin position="449"/>
        <end position="469"/>
    </location>
</feature>
<dbReference type="InterPro" id="IPR046341">
    <property type="entry name" value="SET_dom_sf"/>
</dbReference>
<dbReference type="OrthoDB" id="432756at2759"/>
<proteinExistence type="predicted"/>
<evidence type="ECO:0000259" key="9">
    <source>
        <dbReference type="PROSITE" id="PS50125"/>
    </source>
</evidence>
<gene>
    <name evidence="12" type="ORF">PHATRDRAFT_36270</name>
</gene>
<feature type="transmembrane region" description="Helical" evidence="8">
    <location>
        <begin position="70"/>
        <end position="90"/>
    </location>
</feature>
<dbReference type="PROSITE" id="PS50280">
    <property type="entry name" value="SET"/>
    <property type="match status" value="1"/>
</dbReference>
<dbReference type="STRING" id="556484.B7G0V6"/>
<organism evidence="12 13">
    <name type="scientific">Phaeodactylum tricornutum (strain CCAP 1055/1)</name>
    <dbReference type="NCBI Taxonomy" id="556484"/>
    <lineage>
        <taxon>Eukaryota</taxon>
        <taxon>Sar</taxon>
        <taxon>Stramenopiles</taxon>
        <taxon>Ochrophyta</taxon>
        <taxon>Bacillariophyta</taxon>
        <taxon>Bacillariophyceae</taxon>
        <taxon>Bacillariophycidae</taxon>
        <taxon>Naviculales</taxon>
        <taxon>Phaeodactylaceae</taxon>
        <taxon>Phaeodactylum</taxon>
    </lineage>
</organism>
<dbReference type="SUPFAM" id="SSF109604">
    <property type="entry name" value="HD-domain/PDEase-like"/>
    <property type="match status" value="1"/>
</dbReference>
<dbReference type="PaxDb" id="2850-Phatr36270"/>
<dbReference type="Proteomes" id="UP000000759">
    <property type="component" value="Chromosome 10"/>
</dbReference>
<reference evidence="12 13" key="1">
    <citation type="journal article" date="2008" name="Nature">
        <title>The Phaeodactylum genome reveals the evolutionary history of diatom genomes.</title>
        <authorList>
            <person name="Bowler C."/>
            <person name="Allen A.E."/>
            <person name="Badger J.H."/>
            <person name="Grimwood J."/>
            <person name="Jabbari K."/>
            <person name="Kuo A."/>
            <person name="Maheswari U."/>
            <person name="Martens C."/>
            <person name="Maumus F."/>
            <person name="Otillar R.P."/>
            <person name="Rayko E."/>
            <person name="Salamov A."/>
            <person name="Vandepoele K."/>
            <person name="Beszteri B."/>
            <person name="Gruber A."/>
            <person name="Heijde M."/>
            <person name="Katinka M."/>
            <person name="Mock T."/>
            <person name="Valentin K."/>
            <person name="Verret F."/>
            <person name="Berges J.A."/>
            <person name="Brownlee C."/>
            <person name="Cadoret J.P."/>
            <person name="Chiovitti A."/>
            <person name="Choi C.J."/>
            <person name="Coesel S."/>
            <person name="De Martino A."/>
            <person name="Detter J.C."/>
            <person name="Durkin C."/>
            <person name="Falciatore A."/>
            <person name="Fournet J."/>
            <person name="Haruta M."/>
            <person name="Huysman M.J."/>
            <person name="Jenkins B.D."/>
            <person name="Jiroutova K."/>
            <person name="Jorgensen R.E."/>
            <person name="Joubert Y."/>
            <person name="Kaplan A."/>
            <person name="Kroger N."/>
            <person name="Kroth P.G."/>
            <person name="La Roche J."/>
            <person name="Lindquist E."/>
            <person name="Lommer M."/>
            <person name="Martin-Jezequel V."/>
            <person name="Lopez P.J."/>
            <person name="Lucas S."/>
            <person name="Mangogna M."/>
            <person name="McGinnis K."/>
            <person name="Medlin L.K."/>
            <person name="Montsant A."/>
            <person name="Oudot-Le Secq M.P."/>
            <person name="Napoli C."/>
            <person name="Obornik M."/>
            <person name="Parker M.S."/>
            <person name="Petit J.L."/>
            <person name="Porcel B.M."/>
            <person name="Poulsen N."/>
            <person name="Robison M."/>
            <person name="Rychlewski L."/>
            <person name="Rynearson T.A."/>
            <person name="Schmutz J."/>
            <person name="Shapiro H."/>
            <person name="Siaut M."/>
            <person name="Stanley M."/>
            <person name="Sussman M.R."/>
            <person name="Taylor A.R."/>
            <person name="Vardi A."/>
            <person name="von Dassow P."/>
            <person name="Vyverman W."/>
            <person name="Willis A."/>
            <person name="Wyrwicz L.S."/>
            <person name="Rokhsar D.S."/>
            <person name="Weissenbach J."/>
            <person name="Armbrust E.V."/>
            <person name="Green B.R."/>
            <person name="Van de Peer Y."/>
            <person name="Grigoriev I.V."/>
        </authorList>
    </citation>
    <scope>NUCLEOTIDE SEQUENCE [LARGE SCALE GENOMIC DNA]</scope>
    <source>
        <strain evidence="12 13">CCAP 1055/1</strain>
    </source>
</reference>
<feature type="domain" description="PDEase" evidence="11">
    <location>
        <begin position="776"/>
        <end position="1012"/>
    </location>
</feature>
<dbReference type="GO" id="GO:0004114">
    <property type="term" value="F:3',5'-cyclic-nucleotide phosphodiesterase activity"/>
    <property type="evidence" value="ECO:0007669"/>
    <property type="project" value="InterPro"/>
</dbReference>
<evidence type="ECO:0000256" key="1">
    <source>
        <dbReference type="ARBA" id="ARBA00004370"/>
    </source>
</evidence>
<evidence type="ECO:0000256" key="3">
    <source>
        <dbReference type="ARBA" id="ARBA00022741"/>
    </source>
</evidence>
<dbReference type="GO" id="GO:0004383">
    <property type="term" value="F:guanylate cyclase activity"/>
    <property type="evidence" value="ECO:0007669"/>
    <property type="project" value="TreeGrafter"/>
</dbReference>
<evidence type="ECO:0000256" key="6">
    <source>
        <dbReference type="ARBA" id="ARBA00023239"/>
    </source>
</evidence>
<dbReference type="PANTHER" id="PTHR11920:SF335">
    <property type="entry name" value="GUANYLATE CYCLASE"/>
    <property type="match status" value="1"/>
</dbReference>
<dbReference type="eggNOG" id="KOG4171">
    <property type="taxonomic scope" value="Eukaryota"/>
</dbReference>
<dbReference type="GO" id="GO:0007168">
    <property type="term" value="P:receptor guanylyl cyclase signaling pathway"/>
    <property type="evidence" value="ECO:0007669"/>
    <property type="project" value="TreeGrafter"/>
</dbReference>
<dbReference type="InterPro" id="IPR050401">
    <property type="entry name" value="Cyclic_nucleotide_synthase"/>
</dbReference>
<dbReference type="GeneID" id="7201609"/>
<dbReference type="GO" id="GO:0004016">
    <property type="term" value="F:adenylate cyclase activity"/>
    <property type="evidence" value="ECO:0007669"/>
    <property type="project" value="TreeGrafter"/>
</dbReference>
<accession>B7G0V6</accession>
<dbReference type="Pfam" id="PF00856">
    <property type="entry name" value="SET"/>
    <property type="match status" value="1"/>
</dbReference>
<dbReference type="SUPFAM" id="SSF82199">
    <property type="entry name" value="SET domain"/>
    <property type="match status" value="2"/>
</dbReference>
<dbReference type="RefSeq" id="XP_002180933.1">
    <property type="nucleotide sequence ID" value="XM_002180897.1"/>
</dbReference>
<dbReference type="Pfam" id="PF00211">
    <property type="entry name" value="Guanylate_cyc"/>
    <property type="match status" value="1"/>
</dbReference>
<keyword evidence="2 8" id="KW-0812">Transmembrane</keyword>
<evidence type="ECO:0000259" key="11">
    <source>
        <dbReference type="PROSITE" id="PS51845"/>
    </source>
</evidence>
<dbReference type="EMBL" id="CM000613">
    <property type="protein sequence ID" value="EEC47585.1"/>
    <property type="molecule type" value="Genomic_DNA"/>
</dbReference>
<dbReference type="InterPro" id="IPR029787">
    <property type="entry name" value="Nucleotide_cyclase"/>
</dbReference>
<dbReference type="GO" id="GO:0005886">
    <property type="term" value="C:plasma membrane"/>
    <property type="evidence" value="ECO:0007669"/>
    <property type="project" value="TreeGrafter"/>
</dbReference>
<dbReference type="SUPFAM" id="SSF55073">
    <property type="entry name" value="Nucleotide cyclase"/>
    <property type="match status" value="1"/>
</dbReference>
<sequence>MVTLESLQENAAAEMDDSCSMSAYSVSDNDDGHVDSSEGSSSAAKHSRASENIETTIAKTETRAVARTRIFVAFILVVSMIAVAVLIYIFTSKGEQDKFEQKFEDDSTQILETIGSTLDVTLSSTDAFIANIMAYARYSNSTWPFVTKPEYAVEAAKLLVLSKAVYIGEYVFVAEEEKLAWQNYSVHHDSWVQEGIDLQRRNPDYKGIIIDEFQTLGLIHDNFAQERIGGPYMPTWQVAPVVPIYFPYNWDASTHERMGPTIKHIFEKQHVVIGAASGVADPNNPDQILQAEYDALWIKNYISEDDNPSEPFSEIYYPMIDAPGQVRIDVDQPQDIVGFSVITFFWRDLIRDILYEDSKGVVVVIENSCNQVWTYQIDGPNTTYLGPGDLHDSNFDGMRRSAPLYNLRELFSNSGVYTGIPLGEDYCVHTLHVYPSTEMRNEFITHGPIIYTVSAVAFFVLTLLAFLIYDWKVERRQKKVMATAVQTSKIVSSLFPSNVRDRLFQGRETGEHGLPFVGLEPQKRRLKSFLSSGSDKSAEAREVDVDRPIADLFPNCTVMFADISGFTAWSSVREPAQVFRLLETLYGAFDEIANKRRVFKVETIGDSYVAVTGLPEPRKDHAVVMARYAFDCRSKMAELTKQLETTLGPDTGDLQFRFGLNSGPVTAGVLRGEKTRFQLFGDTVNTAARMESSGARSKIQCSQTTADSLVEAGKEHWLKARSELVEAKGKGRMQTFWIEPREHQASHVSSAPSAEVAALFDEKTQRLVDWNTDVLARLIRQVVARRNVSIKGKKKSFKPSVSKIEFQCDLSKSNGTALDEVREIIELPEFDHSLASKQEDPDSINLGQDILGELREYIVNIASMYHNNPFHNFEHASHVTMSVVKLLSRIVAPDEVYSDAGVKDSHKLASSLHDHTYGITSDPLTQFACVFSALIHDVDHSGVPNAQLVKERTHIASFYKGKSVAEQNSVDIAWDLLMSDSFQKLRTKIASNPDELRRFRQLVVNSVMATDIMDKDLGAARKARWNKAFAQGSERAKEDTVATNSRDDINRKATIVIEHLIQASDVSHTMQHWHIYRKWNERFFIECYQAYTSGRAEANPVDNWYKGEMGFFDFYIIPLAKKLSECGVFGVSSDEYLNYAVRNRQEWEERGQEVVASMIEKVERREASQEVDCEGRREKAPLHNRGDDMTRMMHHLTRSSGNSFFLGQFGISILVIGTAASQKAVTENPFFFQAVGRGPVRPRLSVDFHHFHADNFLACRKRCNPSAAPAAPVAPALAAGSCYIRLIRLLGDRIVCRTRKHRREMRRPRPSEEAKGTFLSTPQHTRTGDSWKNGSYWGAALSQRKAVLVVCLLVAAGLTRRNNLPLIPATVSTSGTVRSAADTKNKCTVWLAPSSLKGYSGYGIFTTRDIPKGGAVLGGPDGLSIPIQDYLDTKQANKDAKKAWIDVWDNYWWGRGVPDHVNYFAGTDVVDYQIAFGALPNHHCLLDSLHSQYPKPPFMDGLVDRFKDPSAGAFTYSRGREFLVNRDIKSGEELFLSYGYCRHDDEDIPDWTSRIFMEEDFSAAVDMIQNGLDFDIQGALIVPTSSAPLAAELLPKSRKELDEMLAKAKSKKERIHYLATHQGLNMRTPEWIRANGMCMENMIPKQSTISAIGQGGFAQFPIRKGELVTPAPLLQILDRSALDLYDSSGKKSGTQLLLNYCFGHCKSTLLLCPDTNAVLINHCSSRSNVCSSQGPNADYRWSTGWDPTSDDWRKKSLQELALETGRGLALEIFATRDILPGEEVFIDYGPEFELAWNQHVRIWKPPPPPQGPWITAQAANDSEGPIFDFLVTGNLRRTTQHPYLFTGCQYWPTSEDNVEAYRESNRAWTAMTDRALMTHYANSGSRYIYWDEEGYTNHADTSHWPCSVLRQEPNGKYVVRIHQNPWEDSLPWHQNSLPRLLHSYSRESIHYFVKPFSNDQQMPGAFRHSMMIRDGMFPAQWMNRKAD</sequence>
<evidence type="ECO:0000256" key="8">
    <source>
        <dbReference type="SAM" id="Phobius"/>
    </source>
</evidence>
<dbReference type="SMART" id="SM00471">
    <property type="entry name" value="HDc"/>
    <property type="match status" value="1"/>
</dbReference>
<dbReference type="PROSITE" id="PS51845">
    <property type="entry name" value="PDEASE_I_2"/>
    <property type="match status" value="1"/>
</dbReference>
<feature type="region of interest" description="Disordered" evidence="7">
    <location>
        <begin position="1301"/>
        <end position="1325"/>
    </location>
</feature>
<evidence type="ECO:0000256" key="2">
    <source>
        <dbReference type="ARBA" id="ARBA00022692"/>
    </source>
</evidence>
<evidence type="ECO:0008006" key="14">
    <source>
        <dbReference type="Google" id="ProtNLM"/>
    </source>
</evidence>
<dbReference type="KEGG" id="pti:PHATRDRAFT_36270"/>
<protein>
    <recommendedName>
        <fullName evidence="14">Phosphodiesterase</fullName>
    </recommendedName>
</protein>